<dbReference type="InterPro" id="IPR015890">
    <property type="entry name" value="Chorismate_C"/>
</dbReference>
<organism evidence="3 4">
    <name type="scientific">Lederbergia galactosidilytica</name>
    <dbReference type="NCBI Taxonomy" id="217031"/>
    <lineage>
        <taxon>Bacteria</taxon>
        <taxon>Bacillati</taxon>
        <taxon>Bacillota</taxon>
        <taxon>Bacilli</taxon>
        <taxon>Bacillales</taxon>
        <taxon>Bacillaceae</taxon>
        <taxon>Lederbergia</taxon>
    </lineage>
</organism>
<evidence type="ECO:0000259" key="1">
    <source>
        <dbReference type="Pfam" id="PF00425"/>
    </source>
</evidence>
<keyword evidence="4" id="KW-1185">Reference proteome</keyword>
<evidence type="ECO:0000313" key="3">
    <source>
        <dbReference type="EMBL" id="OAK70042.1"/>
    </source>
</evidence>
<dbReference type="SUPFAM" id="SSF56322">
    <property type="entry name" value="ADC synthase"/>
    <property type="match status" value="1"/>
</dbReference>
<dbReference type="GO" id="GO:0000162">
    <property type="term" value="P:L-tryptophan biosynthetic process"/>
    <property type="evidence" value="ECO:0007669"/>
    <property type="project" value="TreeGrafter"/>
</dbReference>
<evidence type="ECO:0000259" key="2">
    <source>
        <dbReference type="Pfam" id="PF04715"/>
    </source>
</evidence>
<proteinExistence type="predicted"/>
<feature type="domain" description="Anthranilate synthase component I N-terminal" evidence="2">
    <location>
        <begin position="18"/>
        <end position="149"/>
    </location>
</feature>
<evidence type="ECO:0000313" key="4">
    <source>
        <dbReference type="Proteomes" id="UP000077881"/>
    </source>
</evidence>
<dbReference type="Pfam" id="PF04715">
    <property type="entry name" value="Anth_synt_I_N"/>
    <property type="match status" value="1"/>
</dbReference>
<protein>
    <submittedName>
        <fullName evidence="3">Aminobenzoate synthetase</fullName>
    </submittedName>
</protein>
<name>A0A177ZPZ7_9BACI</name>
<dbReference type="RefSeq" id="WP_057987392.1">
    <property type="nucleotide sequence ID" value="NZ_JAGGKH010000028.1"/>
</dbReference>
<dbReference type="InterPro" id="IPR005801">
    <property type="entry name" value="ADC_synthase"/>
</dbReference>
<accession>A0A177ZPZ7</accession>
<dbReference type="Pfam" id="PF00425">
    <property type="entry name" value="Chorismate_bind"/>
    <property type="match status" value="1"/>
</dbReference>
<dbReference type="AlphaFoldDB" id="A0A177ZPZ7"/>
<dbReference type="OrthoDB" id="9803598at2"/>
<dbReference type="STRING" id="217031.ABB05_12700"/>
<dbReference type="InterPro" id="IPR006805">
    <property type="entry name" value="Anth_synth_I_N"/>
</dbReference>
<dbReference type="InterPro" id="IPR019999">
    <property type="entry name" value="Anth_synth_I-like"/>
</dbReference>
<dbReference type="PANTHER" id="PTHR11236:SF41">
    <property type="entry name" value="AMINODEOXYCHORISMATE SYNTHASE COMPONENT 1"/>
    <property type="match status" value="1"/>
</dbReference>
<gene>
    <name evidence="3" type="ORF">ABB05_12700</name>
</gene>
<dbReference type="PATRIC" id="fig|217031.6.peg.2729"/>
<reference evidence="3 4" key="1">
    <citation type="submission" date="2015-05" db="EMBL/GenBank/DDBJ databases">
        <title>Comparison of genome.</title>
        <authorList>
            <person name="Zheng Z."/>
            <person name="Sun M."/>
        </authorList>
    </citation>
    <scope>NUCLEOTIDE SEQUENCE [LARGE SCALE GENOMIC DNA]</scope>
    <source>
        <strain evidence="3 4">G25-74</strain>
    </source>
</reference>
<comment type="caution">
    <text evidence="3">The sequence shown here is derived from an EMBL/GenBank/DDBJ whole genome shotgun (WGS) entry which is preliminary data.</text>
</comment>
<dbReference type="PRINTS" id="PR00095">
    <property type="entry name" value="ANTSNTHASEI"/>
</dbReference>
<dbReference type="PANTHER" id="PTHR11236">
    <property type="entry name" value="AMINOBENZOATE/ANTHRANILATE SYNTHASE"/>
    <property type="match status" value="1"/>
</dbReference>
<dbReference type="Gene3D" id="3.60.120.10">
    <property type="entry name" value="Anthranilate synthase"/>
    <property type="match status" value="1"/>
</dbReference>
<feature type="domain" description="Chorismate-utilising enzyme C-terminal" evidence="1">
    <location>
        <begin position="195"/>
        <end position="448"/>
    </location>
</feature>
<sequence length="466" mass="52928">MNQEKLIYEKIPYSLERFFNTYSSLTANSTHHVLLESGRAGRYSIAGLHPFAKIQGANHSLKVEQAGNIRILEGKPLAELEKWMKSFAFSPEPGLPDFQGGAIGYISYDYNQYIEELPNLAEDDVQLPLLYFLVFDEWAVYDHKEECLWLIVLNQRAATEKLTKLKQSWMNFTHEEENNFEPIDTEENLSVSFTEEDFVNAVQKIQAYIREGDVFQVNLAVRQSKQLGIPPLAIYKQLRKLNPSPYMGYLHTPDFQIVCGSPELLIQKSGQRVGTRPIGGTRPRGRDDMEDQVLANELLENEKERAEHIMLVDLERNDLGRVCEYGSVHVDEFMIVEKYSHVMHLVSHVSGQVSKEKTLSDLIEAMFPGGTITGAPKIRTMEIIEELEPVKRGIYTGSLGWIGFNEDLHLNIVIRTMIVKNGMAHVQAGAGIVIDSNPVAEYKESLKKAEALWKAKELAEQKETVQ</sequence>
<dbReference type="EMBL" id="LDJR01000052">
    <property type="protein sequence ID" value="OAK70042.1"/>
    <property type="molecule type" value="Genomic_DNA"/>
</dbReference>
<dbReference type="Proteomes" id="UP000077881">
    <property type="component" value="Unassembled WGS sequence"/>
</dbReference>